<protein>
    <submittedName>
        <fullName evidence="1">Uncharacterized protein</fullName>
    </submittedName>
</protein>
<accession>A0ABU9YL47</accession>
<dbReference type="Proteomes" id="UP001413721">
    <property type="component" value="Unassembled WGS sequence"/>
</dbReference>
<keyword evidence="2" id="KW-1185">Reference proteome</keyword>
<reference evidence="1 2" key="1">
    <citation type="submission" date="2024-03" db="EMBL/GenBank/DDBJ databases">
        <title>High-quality draft genome sequencing of Tistrella sp. BH-R2-4.</title>
        <authorList>
            <person name="Dong C."/>
        </authorList>
    </citation>
    <scope>NUCLEOTIDE SEQUENCE [LARGE SCALE GENOMIC DNA]</scope>
    <source>
        <strain evidence="1 2">BH-R2-4</strain>
    </source>
</reference>
<proteinExistence type="predicted"/>
<dbReference type="RefSeq" id="WP_345933097.1">
    <property type="nucleotide sequence ID" value="NZ_JBBKTV010000004.1"/>
</dbReference>
<evidence type="ECO:0000313" key="1">
    <source>
        <dbReference type="EMBL" id="MEN2989535.1"/>
    </source>
</evidence>
<sequence>MTAGFAGADHVQQAFAGQAVDAVIGGFRADPGDLGHVAQAGMDDVALIGQKHQSRRDREAIGIR</sequence>
<evidence type="ECO:0000313" key="2">
    <source>
        <dbReference type="Proteomes" id="UP001413721"/>
    </source>
</evidence>
<name>A0ABU9YL47_9PROT</name>
<gene>
    <name evidence="1" type="ORF">WG926_14560</name>
</gene>
<dbReference type="EMBL" id="JBBKTW010000005">
    <property type="protein sequence ID" value="MEN2989535.1"/>
    <property type="molecule type" value="Genomic_DNA"/>
</dbReference>
<organism evidence="1 2">
    <name type="scientific">Tistrella arctica</name>
    <dbReference type="NCBI Taxonomy" id="3133430"/>
    <lineage>
        <taxon>Bacteria</taxon>
        <taxon>Pseudomonadati</taxon>
        <taxon>Pseudomonadota</taxon>
        <taxon>Alphaproteobacteria</taxon>
        <taxon>Geminicoccales</taxon>
        <taxon>Geminicoccaceae</taxon>
        <taxon>Tistrella</taxon>
    </lineage>
</organism>
<comment type="caution">
    <text evidence="1">The sequence shown here is derived from an EMBL/GenBank/DDBJ whole genome shotgun (WGS) entry which is preliminary data.</text>
</comment>